<dbReference type="CDD" id="cd20406">
    <property type="entry name" value="Tudor_Agenet_AtDUF_rpt2_4"/>
    <property type="match status" value="1"/>
</dbReference>
<sequence length="440" mass="49996">MTKTKTLTGGFVSGDEVEVISEEEGLAGAYFAASVARSLPILRRYTVSHHSLLSDRGGPLRETIDARLVRPRPPSSSSPPPNYRLHDCVDAFHRDAWWSGVVVSPGSASASANVLVVCFPLYREVLSFDSSQIRPHLEWLSDRWVPPSLLEMPASVYKEGSRVEVARVKDDNSATFVAWSPAVVAKRIWKNNYLVQYSHLVSTKIEPVQEIVDIQHLRPCPCHTSVDTFCVNDAVEAFYDSSWWPGTLLNIYQGPVRKYAVRLPNFNTDMDFEQLHLRPCFRWVDGKWLQPSQRNADPNMKFQKGMHVEVSSDEEGFKGAWFTATIIRPVGTSFCVEYHDLRIDDETALLQETVDPIHIRPTPPVTRCAPDPLRLLEEVDAYCNGGWWAGVVSKVVGKNQYVVYFRQWKEEMEFGHDVLRPHFDWVGGRWDANLEGMLYV</sequence>
<dbReference type="Pfam" id="PF05641">
    <property type="entry name" value="Agenet"/>
    <property type="match status" value="3"/>
</dbReference>
<dbReference type="OrthoDB" id="2020707at2759"/>
<dbReference type="AlphaFoldDB" id="A0A833RFU2"/>
<keyword evidence="3" id="KW-1185">Reference proteome</keyword>
<evidence type="ECO:0000313" key="3">
    <source>
        <dbReference type="Proteomes" id="UP000623129"/>
    </source>
</evidence>
<feature type="domain" description="Agenet" evidence="1">
    <location>
        <begin position="300"/>
        <end position="367"/>
    </location>
</feature>
<dbReference type="Gene3D" id="2.30.30.140">
    <property type="match status" value="2"/>
</dbReference>
<comment type="caution">
    <text evidence="2">The sequence shown here is derived from an EMBL/GenBank/DDBJ whole genome shotgun (WGS) entry which is preliminary data.</text>
</comment>
<feature type="domain" description="Agenet" evidence="1">
    <location>
        <begin position="81"/>
        <end position="141"/>
    </location>
</feature>
<accession>A0A833RFU2</accession>
<feature type="domain" description="Agenet" evidence="1">
    <location>
        <begin position="155"/>
        <end position="225"/>
    </location>
</feature>
<feature type="domain" description="Agenet" evidence="1">
    <location>
        <begin position="9"/>
        <end position="77"/>
    </location>
</feature>
<feature type="domain" description="Agenet" evidence="1">
    <location>
        <begin position="371"/>
        <end position="427"/>
    </location>
</feature>
<protein>
    <submittedName>
        <fullName evidence="2">Agenet domain-containing protein</fullName>
    </submittedName>
</protein>
<dbReference type="EMBL" id="SWLB01000002">
    <property type="protein sequence ID" value="KAF3340509.1"/>
    <property type="molecule type" value="Genomic_DNA"/>
</dbReference>
<dbReference type="SMART" id="SM00743">
    <property type="entry name" value="Agenet"/>
    <property type="match status" value="6"/>
</dbReference>
<evidence type="ECO:0000259" key="1">
    <source>
        <dbReference type="SMART" id="SM00743"/>
    </source>
</evidence>
<feature type="domain" description="Agenet" evidence="1">
    <location>
        <begin position="227"/>
        <end position="285"/>
    </location>
</feature>
<proteinExistence type="predicted"/>
<dbReference type="Proteomes" id="UP000623129">
    <property type="component" value="Unassembled WGS sequence"/>
</dbReference>
<reference evidence="2" key="1">
    <citation type="submission" date="2020-01" db="EMBL/GenBank/DDBJ databases">
        <title>Genome sequence of Kobresia littledalei, the first chromosome-level genome in the family Cyperaceae.</title>
        <authorList>
            <person name="Qu G."/>
        </authorList>
    </citation>
    <scope>NUCLEOTIDE SEQUENCE</scope>
    <source>
        <strain evidence="2">C.B.Clarke</strain>
        <tissue evidence="2">Leaf</tissue>
    </source>
</reference>
<dbReference type="CDD" id="cd20405">
    <property type="entry name" value="Tudor_Agenet_AtDUF_rpt1_3"/>
    <property type="match status" value="2"/>
</dbReference>
<organism evidence="2 3">
    <name type="scientific">Carex littledalei</name>
    <dbReference type="NCBI Taxonomy" id="544730"/>
    <lineage>
        <taxon>Eukaryota</taxon>
        <taxon>Viridiplantae</taxon>
        <taxon>Streptophyta</taxon>
        <taxon>Embryophyta</taxon>
        <taxon>Tracheophyta</taxon>
        <taxon>Spermatophyta</taxon>
        <taxon>Magnoliopsida</taxon>
        <taxon>Liliopsida</taxon>
        <taxon>Poales</taxon>
        <taxon>Cyperaceae</taxon>
        <taxon>Cyperoideae</taxon>
        <taxon>Cariceae</taxon>
        <taxon>Carex</taxon>
        <taxon>Carex subgen. Euthyceras</taxon>
    </lineage>
</organism>
<evidence type="ECO:0000313" key="2">
    <source>
        <dbReference type="EMBL" id="KAF3340509.1"/>
    </source>
</evidence>
<dbReference type="PANTHER" id="PTHR31917">
    <property type="entry name" value="AGENET DOMAIN-CONTAINING PROTEIN-RELATED"/>
    <property type="match status" value="1"/>
</dbReference>
<dbReference type="InterPro" id="IPR014002">
    <property type="entry name" value="Agenet_dom_plant"/>
</dbReference>
<gene>
    <name evidence="2" type="ORF">FCM35_KLT09353</name>
</gene>
<dbReference type="InterPro" id="IPR008395">
    <property type="entry name" value="Agenet-like_dom"/>
</dbReference>
<name>A0A833RFU2_9POAL</name>
<dbReference type="PANTHER" id="PTHR31917:SF147">
    <property type="entry name" value="AGENET DOMAIN-CONTAINING PROTEIN"/>
    <property type="match status" value="1"/>
</dbReference>